<proteinExistence type="predicted"/>
<name>A0A1H4LWH7_9HYPH</name>
<dbReference type="PROSITE" id="PS51257">
    <property type="entry name" value="PROKAR_LIPOPROTEIN"/>
    <property type="match status" value="1"/>
</dbReference>
<dbReference type="Proteomes" id="UP000199064">
    <property type="component" value="Unassembled WGS sequence"/>
</dbReference>
<protein>
    <submittedName>
        <fullName evidence="2">Uncharacterized protein</fullName>
    </submittedName>
</protein>
<reference evidence="3" key="1">
    <citation type="submission" date="2016-10" db="EMBL/GenBank/DDBJ databases">
        <authorList>
            <person name="Varghese N."/>
            <person name="Submissions S."/>
        </authorList>
    </citation>
    <scope>NUCLEOTIDE SEQUENCE [LARGE SCALE GENOMIC DNA]</scope>
    <source>
        <strain evidence="3">ES.061</strain>
    </source>
</reference>
<evidence type="ECO:0000313" key="2">
    <source>
        <dbReference type="EMBL" id="SEB74927.1"/>
    </source>
</evidence>
<feature type="chain" id="PRO_5011570273" evidence="1">
    <location>
        <begin position="23"/>
        <end position="169"/>
    </location>
</feature>
<evidence type="ECO:0000256" key="1">
    <source>
        <dbReference type="SAM" id="SignalP"/>
    </source>
</evidence>
<dbReference type="RefSeq" id="WP_090329336.1">
    <property type="nucleotide sequence ID" value="NZ_FNSL01000001.1"/>
</dbReference>
<dbReference type="AlphaFoldDB" id="A0A1H4LWH7"/>
<gene>
    <name evidence="2" type="ORF">SAMN05216452_3026</name>
</gene>
<evidence type="ECO:0000313" key="3">
    <source>
        <dbReference type="Proteomes" id="UP000199064"/>
    </source>
</evidence>
<keyword evidence="1" id="KW-0732">Signal</keyword>
<organism evidence="2 3">
    <name type="scientific">Nitratireductor aquibiodomus</name>
    <dbReference type="NCBI Taxonomy" id="204799"/>
    <lineage>
        <taxon>Bacteria</taxon>
        <taxon>Pseudomonadati</taxon>
        <taxon>Pseudomonadota</taxon>
        <taxon>Alphaproteobacteria</taxon>
        <taxon>Hyphomicrobiales</taxon>
        <taxon>Phyllobacteriaceae</taxon>
        <taxon>Nitratireductor</taxon>
    </lineage>
</organism>
<feature type="signal peptide" evidence="1">
    <location>
        <begin position="1"/>
        <end position="22"/>
    </location>
</feature>
<sequence length="169" mass="17907">MNLKSLVSCCGLFLVACGAGFADERGARLFQAPPPFSDEMHPDIATLYGGRSNVLRRYAWAMSANRHVLAGQRGAAGYGQGFARAPGEGGVSAFVGANDGHVLRLGDGALVIAYGEPLANLYAEIDCEIDEWPTLVCRDGRARSISAPDTTTLRIEGETFELAKNGADE</sequence>
<keyword evidence="3" id="KW-1185">Reference proteome</keyword>
<dbReference type="EMBL" id="FNSL01000001">
    <property type="protein sequence ID" value="SEB74927.1"/>
    <property type="molecule type" value="Genomic_DNA"/>
</dbReference>
<accession>A0A1H4LWH7</accession>